<evidence type="ECO:0000256" key="1">
    <source>
        <dbReference type="ARBA" id="ARBA00022701"/>
    </source>
</evidence>
<name>A0A6A2XHV9_HIBSY</name>
<keyword evidence="3" id="KW-0067">ATP-binding</keyword>
<evidence type="ECO:0000256" key="6">
    <source>
        <dbReference type="ARBA" id="ARBA00034488"/>
    </source>
</evidence>
<accession>A0A6A2XHV9</accession>
<evidence type="ECO:0000313" key="10">
    <source>
        <dbReference type="Proteomes" id="UP000436088"/>
    </source>
</evidence>
<evidence type="ECO:0000256" key="4">
    <source>
        <dbReference type="ARBA" id="ARBA00023054"/>
    </source>
</evidence>
<keyword evidence="10" id="KW-1185">Reference proteome</keyword>
<dbReference type="GO" id="GO:0008017">
    <property type="term" value="F:microtubule binding"/>
    <property type="evidence" value="ECO:0007669"/>
    <property type="project" value="InterPro"/>
</dbReference>
<feature type="domain" description="Kinesin motor" evidence="7">
    <location>
        <begin position="143"/>
        <end position="368"/>
    </location>
</feature>
<dbReference type="InterPro" id="IPR038765">
    <property type="entry name" value="Papain-like_cys_pep_sf"/>
</dbReference>
<dbReference type="SUPFAM" id="SSF54001">
    <property type="entry name" value="Cysteine proteinases"/>
    <property type="match status" value="1"/>
</dbReference>
<dbReference type="PRINTS" id="PR00380">
    <property type="entry name" value="KINESINHEAVY"/>
</dbReference>
<dbReference type="SUPFAM" id="SSF47807">
    <property type="entry name" value="5' to 3' exonuclease, C-terminal subdomain"/>
    <property type="match status" value="1"/>
</dbReference>
<keyword evidence="2" id="KW-0547">Nucleotide-binding</keyword>
<keyword evidence="1" id="KW-0493">Microtubule</keyword>
<dbReference type="InterPro" id="IPR027417">
    <property type="entry name" value="P-loop_NTPase"/>
</dbReference>
<dbReference type="GO" id="GO:0007018">
    <property type="term" value="P:microtubule-based movement"/>
    <property type="evidence" value="ECO:0007669"/>
    <property type="project" value="InterPro"/>
</dbReference>
<dbReference type="GO" id="GO:0004518">
    <property type="term" value="F:nuclease activity"/>
    <property type="evidence" value="ECO:0007669"/>
    <property type="project" value="InterPro"/>
</dbReference>
<proteinExistence type="inferred from homology"/>
<evidence type="ECO:0000313" key="9">
    <source>
        <dbReference type="EMBL" id="KAE8675711.1"/>
    </source>
</evidence>
<dbReference type="EMBL" id="VEPZ02001394">
    <property type="protein sequence ID" value="KAE8675711.1"/>
    <property type="molecule type" value="Genomic_DNA"/>
</dbReference>
<dbReference type="Pfam" id="PF00752">
    <property type="entry name" value="XPG_N"/>
    <property type="match status" value="1"/>
</dbReference>
<dbReference type="GO" id="GO:0005874">
    <property type="term" value="C:microtubule"/>
    <property type="evidence" value="ECO:0007669"/>
    <property type="project" value="UniProtKB-KW"/>
</dbReference>
<protein>
    <recommendedName>
        <fullName evidence="11">Kinesin-like protein</fullName>
    </recommendedName>
</protein>
<dbReference type="InterPro" id="IPR006086">
    <property type="entry name" value="XPG-I_dom"/>
</dbReference>
<dbReference type="PROSITE" id="PS00411">
    <property type="entry name" value="KINESIN_MOTOR_1"/>
    <property type="match status" value="1"/>
</dbReference>
<dbReference type="Proteomes" id="UP000436088">
    <property type="component" value="Unassembled WGS sequence"/>
</dbReference>
<comment type="caution">
    <text evidence="9">The sequence shown here is derived from an EMBL/GenBank/DDBJ whole genome shotgun (WGS) entry which is preliminary data.</text>
</comment>
<dbReference type="PANTHER" id="PTHR37739">
    <property type="entry name" value="KINESIN-LIKE PROTEIN KIN-12D"/>
    <property type="match status" value="1"/>
</dbReference>
<keyword evidence="5" id="KW-0505">Motor protein</keyword>
<organism evidence="9 10">
    <name type="scientific">Hibiscus syriacus</name>
    <name type="common">Rose of Sharon</name>
    <dbReference type="NCBI Taxonomy" id="106335"/>
    <lineage>
        <taxon>Eukaryota</taxon>
        <taxon>Viridiplantae</taxon>
        <taxon>Streptophyta</taxon>
        <taxon>Embryophyta</taxon>
        <taxon>Tracheophyta</taxon>
        <taxon>Spermatophyta</taxon>
        <taxon>Magnoliopsida</taxon>
        <taxon>eudicotyledons</taxon>
        <taxon>Gunneridae</taxon>
        <taxon>Pentapetalae</taxon>
        <taxon>rosids</taxon>
        <taxon>malvids</taxon>
        <taxon>Malvales</taxon>
        <taxon>Malvaceae</taxon>
        <taxon>Malvoideae</taxon>
        <taxon>Hibiscus</taxon>
    </lineage>
</organism>
<dbReference type="GO" id="GO:0005524">
    <property type="term" value="F:ATP binding"/>
    <property type="evidence" value="ECO:0007669"/>
    <property type="project" value="UniProtKB-KW"/>
</dbReference>
<dbReference type="SMART" id="SM00484">
    <property type="entry name" value="XPGI"/>
    <property type="match status" value="1"/>
</dbReference>
<dbReference type="SUPFAM" id="SSF52540">
    <property type="entry name" value="P-loop containing nucleoside triphosphate hydrolases"/>
    <property type="match status" value="1"/>
</dbReference>
<gene>
    <name evidence="9" type="ORF">F3Y22_tig00111648pilonHSYRG00280</name>
</gene>
<dbReference type="InterPro" id="IPR006085">
    <property type="entry name" value="XPG_DNA_repair_N"/>
</dbReference>
<dbReference type="Gene3D" id="1.10.150.20">
    <property type="entry name" value="5' to 3' exonuclease, C-terminal subdomain"/>
    <property type="match status" value="1"/>
</dbReference>
<keyword evidence="4" id="KW-0175">Coiled coil</keyword>
<feature type="domain" description="XPG-I" evidence="8">
    <location>
        <begin position="45"/>
        <end position="121"/>
    </location>
</feature>
<dbReference type="PANTHER" id="PTHR37739:SF16">
    <property type="entry name" value="KINESIN-LIKE PROTEIN"/>
    <property type="match status" value="1"/>
</dbReference>
<dbReference type="InterPro" id="IPR036279">
    <property type="entry name" value="5-3_exonuclease_C_sf"/>
</dbReference>
<dbReference type="InterPro" id="IPR001752">
    <property type="entry name" value="Kinesin_motor_dom"/>
</dbReference>
<evidence type="ECO:0000259" key="7">
    <source>
        <dbReference type="SMART" id="SM00129"/>
    </source>
</evidence>
<dbReference type="AlphaFoldDB" id="A0A6A2XHV9"/>
<evidence type="ECO:0008006" key="11">
    <source>
        <dbReference type="Google" id="ProtNLM"/>
    </source>
</evidence>
<dbReference type="Gene3D" id="3.40.50.1010">
    <property type="entry name" value="5'-nuclease"/>
    <property type="match status" value="2"/>
</dbReference>
<dbReference type="InterPro" id="IPR029060">
    <property type="entry name" value="PIN-like_dom_sf"/>
</dbReference>
<sequence length="403" mass="44950">MEIKGLLRFMKPFIEPTHIKKYACKRVGIDAYSWLHKGESSENHSSNGTSINSAPYEVVAQLAYLATLEVEKGGVAAVITEDSDLIAYGCLAITFKMDHYGNGEELVLPKVFDSLTSKPSFRNFDKELFTGMCVLAGCDFLPSVPVIGIVKVYSFVTKYQNLGRTPLQCMPSSVINQRLIMFKLQLKLLTILDKQTAYGQTGSEKTYTIWGPTNALFEETLSSDQQGLTPRVFQHLFDRINEEQIKHADKYLKYQILCSFLQGLSSRRTGVTSINPESSRSHSVLTCVVKSRYKSVTNGVSCFKTSRINFVDLAGSERQKLTGSNKRVSLNWINVLCTRQLGGIECGYYVCKFMKEIVENGLEVLVNKNVGDGKEEYTDDDIDDIRKELVSNGLSGSDPIPLG</sequence>
<dbReference type="InterPro" id="IPR044986">
    <property type="entry name" value="KIF15/KIN-12"/>
</dbReference>
<dbReference type="InterPro" id="IPR036961">
    <property type="entry name" value="Kinesin_motor_dom_sf"/>
</dbReference>
<evidence type="ECO:0000256" key="5">
    <source>
        <dbReference type="ARBA" id="ARBA00023175"/>
    </source>
</evidence>
<dbReference type="Pfam" id="PF00867">
    <property type="entry name" value="XPG_I"/>
    <property type="match status" value="1"/>
</dbReference>
<dbReference type="SMART" id="SM00129">
    <property type="entry name" value="KISc"/>
    <property type="match status" value="1"/>
</dbReference>
<evidence type="ECO:0000256" key="3">
    <source>
        <dbReference type="ARBA" id="ARBA00022840"/>
    </source>
</evidence>
<dbReference type="Pfam" id="PF00225">
    <property type="entry name" value="Kinesin"/>
    <property type="match status" value="1"/>
</dbReference>
<dbReference type="GO" id="GO:0003777">
    <property type="term" value="F:microtubule motor activity"/>
    <property type="evidence" value="ECO:0007669"/>
    <property type="project" value="InterPro"/>
</dbReference>
<comment type="similarity">
    <text evidence="6">Belongs to the TRAFAC class myosin-kinesin ATPase superfamily. Kinesin family. KIN-12 subfamily.</text>
</comment>
<evidence type="ECO:0000259" key="8">
    <source>
        <dbReference type="SMART" id="SM00484"/>
    </source>
</evidence>
<dbReference type="Gene3D" id="3.40.850.10">
    <property type="entry name" value="Kinesin motor domain"/>
    <property type="match status" value="2"/>
</dbReference>
<reference evidence="9" key="1">
    <citation type="submission" date="2019-09" db="EMBL/GenBank/DDBJ databases">
        <title>Draft genome information of white flower Hibiscus syriacus.</title>
        <authorList>
            <person name="Kim Y.-M."/>
        </authorList>
    </citation>
    <scope>NUCLEOTIDE SEQUENCE [LARGE SCALE GENOMIC DNA]</scope>
    <source>
        <strain evidence="9">YM2019G1</strain>
    </source>
</reference>
<dbReference type="SUPFAM" id="SSF88723">
    <property type="entry name" value="PIN domain-like"/>
    <property type="match status" value="1"/>
</dbReference>
<dbReference type="InterPro" id="IPR019821">
    <property type="entry name" value="Kinesin_motor_CS"/>
</dbReference>
<evidence type="ECO:0000256" key="2">
    <source>
        <dbReference type="ARBA" id="ARBA00022741"/>
    </source>
</evidence>